<dbReference type="EMBL" id="JBBPBM010000002">
    <property type="protein sequence ID" value="KAK8595628.1"/>
    <property type="molecule type" value="Genomic_DNA"/>
</dbReference>
<feature type="transmembrane region" description="Helical" evidence="1">
    <location>
        <begin position="66"/>
        <end position="95"/>
    </location>
</feature>
<evidence type="ECO:0000313" key="2">
    <source>
        <dbReference type="EMBL" id="KAK8595628.1"/>
    </source>
</evidence>
<keyword evidence="3" id="KW-1185">Reference proteome</keyword>
<dbReference type="PANTHER" id="PTHR33133">
    <property type="entry name" value="OS08G0107100 PROTEIN-RELATED"/>
    <property type="match status" value="1"/>
</dbReference>
<evidence type="ECO:0000256" key="1">
    <source>
        <dbReference type="SAM" id="Phobius"/>
    </source>
</evidence>
<organism evidence="2 3">
    <name type="scientific">Hibiscus sabdariffa</name>
    <name type="common">roselle</name>
    <dbReference type="NCBI Taxonomy" id="183260"/>
    <lineage>
        <taxon>Eukaryota</taxon>
        <taxon>Viridiplantae</taxon>
        <taxon>Streptophyta</taxon>
        <taxon>Embryophyta</taxon>
        <taxon>Tracheophyta</taxon>
        <taxon>Spermatophyta</taxon>
        <taxon>Magnoliopsida</taxon>
        <taxon>eudicotyledons</taxon>
        <taxon>Gunneridae</taxon>
        <taxon>Pentapetalae</taxon>
        <taxon>rosids</taxon>
        <taxon>malvids</taxon>
        <taxon>Malvales</taxon>
        <taxon>Malvaceae</taxon>
        <taxon>Malvoideae</taxon>
        <taxon>Hibiscus</taxon>
    </lineage>
</organism>
<sequence length="273" mass="29857">MTFVDRFFGHRLPNFPYKTIVHIVICIPSSITFSLLGRAATIQAVSDSYNGINLDGRRLLMRSCSAWIKLLHTTLWELLIILGLFGAMAVGIASAPKILETYGICSVTMGFWGTLGLLGIPFCLVFAQVIMVGNMAKVISVLESECCGLGSLWKAKNVMEGRRQTGLVMAVLSNIGLRLVECLFELRICRGICMWEIPVLISMYSSLLLLETVMNHLKTNSKIGALEGIITGTTMEELVAAEVELEGILPRDLLAEEVSVEAEAEAVTVELEA</sequence>
<accession>A0ABR2G597</accession>
<reference evidence="2 3" key="1">
    <citation type="journal article" date="2024" name="G3 (Bethesda)">
        <title>Genome assembly of Hibiscus sabdariffa L. provides insights into metabolisms of medicinal natural products.</title>
        <authorList>
            <person name="Kim T."/>
        </authorList>
    </citation>
    <scope>NUCLEOTIDE SEQUENCE [LARGE SCALE GENOMIC DNA]</scope>
    <source>
        <strain evidence="2">TK-2024</strain>
        <tissue evidence="2">Old leaves</tissue>
    </source>
</reference>
<feature type="transmembrane region" description="Helical" evidence="1">
    <location>
        <begin position="101"/>
        <end position="127"/>
    </location>
</feature>
<keyword evidence="1" id="KW-1133">Transmembrane helix</keyword>
<gene>
    <name evidence="2" type="ORF">V6N12_064143</name>
</gene>
<protein>
    <submittedName>
        <fullName evidence="2">Uncharacterized protein</fullName>
    </submittedName>
</protein>
<proteinExistence type="predicted"/>
<comment type="caution">
    <text evidence="2">The sequence shown here is derived from an EMBL/GenBank/DDBJ whole genome shotgun (WGS) entry which is preliminary data.</text>
</comment>
<dbReference type="PANTHER" id="PTHR33133:SF9">
    <property type="entry name" value="SOLUTE CARRIER FAMILY 40 PROTEIN"/>
    <property type="match status" value="1"/>
</dbReference>
<keyword evidence="1" id="KW-0812">Transmembrane</keyword>
<evidence type="ECO:0000313" key="3">
    <source>
        <dbReference type="Proteomes" id="UP001472677"/>
    </source>
</evidence>
<feature type="transmembrane region" description="Helical" evidence="1">
    <location>
        <begin position="20"/>
        <end position="45"/>
    </location>
</feature>
<name>A0ABR2G597_9ROSI</name>
<keyword evidence="1" id="KW-0472">Membrane</keyword>
<dbReference type="Proteomes" id="UP001472677">
    <property type="component" value="Unassembled WGS sequence"/>
</dbReference>